<keyword evidence="11" id="KW-1185">Reference proteome</keyword>
<evidence type="ECO:0000256" key="3">
    <source>
        <dbReference type="ARBA" id="ARBA00022729"/>
    </source>
</evidence>
<dbReference type="PROSITE" id="PS51257">
    <property type="entry name" value="PROKAR_LIPOPROTEIN"/>
    <property type="match status" value="1"/>
</dbReference>
<dbReference type="InterPro" id="IPR000297">
    <property type="entry name" value="PPIase_PpiC"/>
</dbReference>
<gene>
    <name evidence="8" type="ordered locus">Fisuc_2490</name>
    <name evidence="9" type="ordered locus">FSU_3058</name>
</gene>
<dbReference type="GO" id="GO:0003755">
    <property type="term" value="F:peptidyl-prolyl cis-trans isomerase activity"/>
    <property type="evidence" value="ECO:0007669"/>
    <property type="project" value="UniProtKB-KW"/>
</dbReference>
<accession>C9RLR1</accession>
<evidence type="ECO:0000256" key="1">
    <source>
        <dbReference type="ARBA" id="ARBA00000971"/>
    </source>
</evidence>
<evidence type="ECO:0000256" key="5">
    <source>
        <dbReference type="ARBA" id="ARBA00023235"/>
    </source>
</evidence>
<dbReference type="InterPro" id="IPR046357">
    <property type="entry name" value="PPIase_dom_sf"/>
</dbReference>
<dbReference type="PANTHER" id="PTHR47245:SF1">
    <property type="entry name" value="FOLDASE PROTEIN PRSA"/>
    <property type="match status" value="1"/>
</dbReference>
<reference evidence="8 11" key="1">
    <citation type="submission" date="2009-10" db="EMBL/GenBank/DDBJ databases">
        <title>Complete sequence of Fibrobacter succinogenes subsp. succinogenes S85.</title>
        <authorList>
            <consortium name="US DOE Joint Genome Institute"/>
            <person name="Lucas S."/>
            <person name="Copeland A."/>
            <person name="Lapidus A."/>
            <person name="Glavina del Rio T."/>
            <person name="Tice H."/>
            <person name="Bruce D."/>
            <person name="Goodwin L."/>
            <person name="Pitluck S."/>
            <person name="Chertkov O."/>
            <person name="Detter J.C."/>
            <person name="Han C."/>
            <person name="Tapia R."/>
            <person name="Larimer F."/>
            <person name="Land M."/>
            <person name="Hauser L."/>
            <person name="Kyrpides N."/>
            <person name="Mikhailova N."/>
            <person name="Weimer P.J."/>
            <person name="Stevenson D.M."/>
            <person name="Boyum J."/>
            <person name="Brumm P.I."/>
            <person name="Mead D."/>
        </authorList>
    </citation>
    <scope>NUCLEOTIDE SEQUENCE [LARGE SCALE GENOMIC DNA]</scope>
    <source>
        <strain evidence="11">ATCC 19169 / S85</strain>
        <strain evidence="8">S85</strain>
    </source>
</reference>
<dbReference type="STRING" id="59374.FSU_3058"/>
<evidence type="ECO:0000259" key="7">
    <source>
        <dbReference type="Pfam" id="PF13145"/>
    </source>
</evidence>
<dbReference type="PANTHER" id="PTHR47245">
    <property type="entry name" value="PEPTIDYLPROLYL ISOMERASE"/>
    <property type="match status" value="1"/>
</dbReference>
<reference evidence="9" key="3">
    <citation type="submission" date="2010-08" db="EMBL/GenBank/DDBJ databases">
        <authorList>
            <person name="Durkin A.S."/>
            <person name="Nelson K.E."/>
            <person name="Morrison M."/>
            <person name="Forsberg C.W."/>
            <person name="Wilson D.B."/>
            <person name="Russell J.B."/>
            <person name="Cann I.K.O."/>
            <person name="Mackie R.I."/>
            <person name="White B.A."/>
        </authorList>
    </citation>
    <scope>NUCLEOTIDE SEQUENCE</scope>
    <source>
        <strain evidence="9">S85</strain>
    </source>
</reference>
<keyword evidence="4" id="KW-0697">Rotamase</keyword>
<sequence>MKKALLVFCSFCALVLSGCNSIGDKDTLVARVNGEPIFKEDYAFMMRVGNIVPNTEQMRKASSSLFSRKALYTVALQKNPELKEQLEAHNVALENYLLTFVYQRLYTMDRLMYTDDELAFYYDKHRDQFADSLSYMNLRDKVADAKYIESNYDSLKSYAFKHRDLSDTSREVKITYDIKERFVSDHRQRIVRETGPALLKKYNIQETEIQMPSAEAYYEKHKNLYMTPGGFVVYHVESADSAKLAKRFKGKKVDLKGFMKIASKFSENKDTKAAKGFVGKVVYGHPLPYGIGFVPNMFVALDTLKDGAISSVIKSESTGRYHVFYRESVVQPEQKPLDRVRKSIERDLATTANYELDSNYVLVTKNGEPAIREKDVLAVYEDNGMMVRSRRTHDQVVKSLALQLAFASEAREVGLDHTWEYRALKRQSDVDYIIKMYRMKVLNHIVVPEDSLKALYERMGNPAHPTLTYEQSRSELSDWFEIPENLMKRTYYYAEEDYLPKTYEESKKQVFETAYLVYRSGRWDKEVVTSWGTAKVDLFADNITLLPQEWSVEFAMKSADSLYTQAKSLEKAYLAWSGIRERYVDIDSVAKKATFELAHVYSDQEEFDKAQREYRAFYRTWPDSPDAEKAMFSRGFILNENLHKDAEALKVFEEFKKLYPKSELNESVDWLVQNIKSNGKLADELMKKIEAEE</sequence>
<dbReference type="OrthoDB" id="9813567at2"/>
<dbReference type="EMBL" id="CP001792">
    <property type="protein sequence ID" value="ACX76076.1"/>
    <property type="molecule type" value="Genomic_DNA"/>
</dbReference>
<dbReference type="Pfam" id="PF13145">
    <property type="entry name" value="Rotamase_2"/>
    <property type="match status" value="1"/>
</dbReference>
<dbReference type="InterPro" id="IPR011990">
    <property type="entry name" value="TPR-like_helical_dom_sf"/>
</dbReference>
<protein>
    <recommendedName>
        <fullName evidence="2">peptidylprolyl isomerase</fullName>
        <ecNumber evidence="2">5.2.1.8</ecNumber>
    </recommendedName>
</protein>
<dbReference type="InterPro" id="IPR050245">
    <property type="entry name" value="PrsA_foldase"/>
</dbReference>
<feature type="chain" id="PRO_5003001369" description="peptidylprolyl isomerase" evidence="6">
    <location>
        <begin position="19"/>
        <end position="693"/>
    </location>
</feature>
<evidence type="ECO:0000313" key="9">
    <source>
        <dbReference type="EMBL" id="ADL25152.1"/>
    </source>
</evidence>
<dbReference type="eggNOG" id="COG1729">
    <property type="taxonomic scope" value="Bacteria"/>
</dbReference>
<name>C9RLR1_FIBSS</name>
<dbReference type="EC" id="5.2.1.8" evidence="2"/>
<dbReference type="KEGG" id="fsu:Fisuc_2490"/>
<dbReference type="eggNOG" id="COG0760">
    <property type="taxonomic scope" value="Bacteria"/>
</dbReference>
<evidence type="ECO:0000256" key="2">
    <source>
        <dbReference type="ARBA" id="ARBA00013194"/>
    </source>
</evidence>
<dbReference type="KEGG" id="fsc:FSU_3058"/>
<dbReference type="SUPFAM" id="SSF48452">
    <property type="entry name" value="TPR-like"/>
    <property type="match status" value="1"/>
</dbReference>
<dbReference type="Proteomes" id="UP000001497">
    <property type="component" value="Chromosome"/>
</dbReference>
<evidence type="ECO:0000313" key="8">
    <source>
        <dbReference type="EMBL" id="ACX76076.1"/>
    </source>
</evidence>
<comment type="catalytic activity">
    <reaction evidence="1">
        <text>[protein]-peptidylproline (omega=180) = [protein]-peptidylproline (omega=0)</text>
        <dbReference type="Rhea" id="RHEA:16237"/>
        <dbReference type="Rhea" id="RHEA-COMP:10747"/>
        <dbReference type="Rhea" id="RHEA-COMP:10748"/>
        <dbReference type="ChEBI" id="CHEBI:83833"/>
        <dbReference type="ChEBI" id="CHEBI:83834"/>
        <dbReference type="EC" id="5.2.1.8"/>
    </reaction>
</comment>
<dbReference type="RefSeq" id="WP_014547100.1">
    <property type="nucleotide sequence ID" value="NC_013410.1"/>
</dbReference>
<dbReference type="AlphaFoldDB" id="C9RLR1"/>
<proteinExistence type="predicted"/>
<reference evidence="10" key="2">
    <citation type="submission" date="2010-08" db="EMBL/GenBank/DDBJ databases">
        <title>Complete sequence of Fibrobacter succinogenes subsp. succinogenes S85.</title>
        <authorList>
            <person name="Durkin A.S."/>
            <person name="Nelson K.E."/>
            <person name="Morrison M."/>
            <person name="Forsberg C.W."/>
            <person name="Wilson D.B."/>
            <person name="Russell J.B."/>
            <person name="Cann I.K.O."/>
            <person name="Mackie R.I."/>
            <person name="White B.A."/>
        </authorList>
    </citation>
    <scope>NUCLEOTIDE SEQUENCE [LARGE SCALE GENOMIC DNA]</scope>
    <source>
        <strain evidence="10">ATCC 19169 / S85</strain>
    </source>
</reference>
<evidence type="ECO:0000313" key="10">
    <source>
        <dbReference type="Proteomes" id="UP000000517"/>
    </source>
</evidence>
<dbReference type="Proteomes" id="UP000000517">
    <property type="component" value="Chromosome"/>
</dbReference>
<dbReference type="EMBL" id="CP002158">
    <property type="protein sequence ID" value="ADL25152.1"/>
    <property type="molecule type" value="Genomic_DNA"/>
</dbReference>
<dbReference type="Gene3D" id="1.25.40.10">
    <property type="entry name" value="Tetratricopeptide repeat domain"/>
    <property type="match status" value="1"/>
</dbReference>
<dbReference type="Gene3D" id="1.10.4030.10">
    <property type="entry name" value="Porin chaperone SurA, peptide-binding domain"/>
    <property type="match status" value="1"/>
</dbReference>
<organism evidence="9 10">
    <name type="scientific">Fibrobacter succinogenes (strain ATCC 19169 / S85)</name>
    <dbReference type="NCBI Taxonomy" id="59374"/>
    <lineage>
        <taxon>Bacteria</taxon>
        <taxon>Pseudomonadati</taxon>
        <taxon>Fibrobacterota</taxon>
        <taxon>Fibrobacteria</taxon>
        <taxon>Fibrobacterales</taxon>
        <taxon>Fibrobacteraceae</taxon>
        <taxon>Fibrobacter</taxon>
    </lineage>
</organism>
<keyword evidence="9" id="KW-0449">Lipoprotein</keyword>
<dbReference type="Gene3D" id="3.10.50.40">
    <property type="match status" value="1"/>
</dbReference>
<evidence type="ECO:0000256" key="4">
    <source>
        <dbReference type="ARBA" id="ARBA00023110"/>
    </source>
</evidence>
<evidence type="ECO:0000256" key="6">
    <source>
        <dbReference type="SAM" id="SignalP"/>
    </source>
</evidence>
<evidence type="ECO:0000313" key="11">
    <source>
        <dbReference type="Proteomes" id="UP000001497"/>
    </source>
</evidence>
<keyword evidence="3 6" id="KW-0732">Signal</keyword>
<feature type="domain" description="PpiC" evidence="7">
    <location>
        <begin position="214"/>
        <end position="342"/>
    </location>
</feature>
<feature type="signal peptide" evidence="6">
    <location>
        <begin position="1"/>
        <end position="18"/>
    </location>
</feature>
<dbReference type="HOGENOM" id="CLU_397277_0_0_0"/>
<keyword evidence="5" id="KW-0413">Isomerase</keyword>